<evidence type="ECO:0000256" key="8">
    <source>
        <dbReference type="ARBA" id="ARBA00022801"/>
    </source>
</evidence>
<keyword evidence="8 13" id="KW-0378">Hydrolase</keyword>
<dbReference type="SMART" id="SM00633">
    <property type="entry name" value="Glyco_10"/>
    <property type="match status" value="1"/>
</dbReference>
<evidence type="ECO:0000256" key="1">
    <source>
        <dbReference type="ARBA" id="ARBA00000681"/>
    </source>
</evidence>
<evidence type="ECO:0000256" key="2">
    <source>
        <dbReference type="ARBA" id="ARBA00004613"/>
    </source>
</evidence>
<evidence type="ECO:0000256" key="10">
    <source>
        <dbReference type="ARBA" id="ARBA00023326"/>
    </source>
</evidence>
<evidence type="ECO:0000256" key="4">
    <source>
        <dbReference type="ARBA" id="ARBA00007495"/>
    </source>
</evidence>
<dbReference type="PANTHER" id="PTHR31490">
    <property type="entry name" value="GLYCOSYL HYDROLASE"/>
    <property type="match status" value="1"/>
</dbReference>
<dbReference type="PANTHER" id="PTHR31490:SF35">
    <property type="entry name" value="ENDO-1,4-BETA-XYLANASE"/>
    <property type="match status" value="1"/>
</dbReference>
<keyword evidence="10" id="KW-0624">Polysaccharide degradation</keyword>
<keyword evidence="14" id="KW-1185">Reference proteome</keyword>
<gene>
    <name evidence="13" type="ORF">EK21DRAFT_101239</name>
</gene>
<dbReference type="EC" id="3.2.1.8" evidence="5"/>
<comment type="subcellular location">
    <subcellularLocation>
        <location evidence="2">Secreted</location>
    </subcellularLocation>
</comment>
<protein>
    <recommendedName>
        <fullName evidence="5">endo-1,4-beta-xylanase</fullName>
        <ecNumber evidence="5">3.2.1.8</ecNumber>
    </recommendedName>
</protein>
<dbReference type="Pfam" id="PF00331">
    <property type="entry name" value="Glyco_hydro_10"/>
    <property type="match status" value="2"/>
</dbReference>
<dbReference type="GO" id="GO:0031176">
    <property type="term" value="F:endo-1,4-beta-xylanase activity"/>
    <property type="evidence" value="ECO:0007669"/>
    <property type="project" value="UniProtKB-EC"/>
</dbReference>
<feature type="signal peptide" evidence="11">
    <location>
        <begin position="1"/>
        <end position="15"/>
    </location>
</feature>
<dbReference type="Gene3D" id="3.20.20.80">
    <property type="entry name" value="Glycosidases"/>
    <property type="match status" value="2"/>
</dbReference>
<comment type="similarity">
    <text evidence="4">Belongs to the glycosyl hydrolase 10 (cellulase F) family.</text>
</comment>
<keyword evidence="7" id="KW-0858">Xylan degradation</keyword>
<keyword evidence="11" id="KW-0732">Signal</keyword>
<comment type="caution">
    <text evidence="13">The sequence shown here is derived from an EMBL/GenBank/DDBJ whole genome shotgun (WGS) entry which is preliminary data.</text>
</comment>
<dbReference type="InterPro" id="IPR044846">
    <property type="entry name" value="GH10"/>
</dbReference>
<proteinExistence type="inferred from homology"/>
<organism evidence="13 14">
    <name type="scientific">Setomelanomma holmii</name>
    <dbReference type="NCBI Taxonomy" id="210430"/>
    <lineage>
        <taxon>Eukaryota</taxon>
        <taxon>Fungi</taxon>
        <taxon>Dikarya</taxon>
        <taxon>Ascomycota</taxon>
        <taxon>Pezizomycotina</taxon>
        <taxon>Dothideomycetes</taxon>
        <taxon>Pleosporomycetidae</taxon>
        <taxon>Pleosporales</taxon>
        <taxon>Pleosporineae</taxon>
        <taxon>Phaeosphaeriaceae</taxon>
        <taxon>Setomelanomma</taxon>
    </lineage>
</organism>
<keyword evidence="9" id="KW-0119">Carbohydrate metabolism</keyword>
<accession>A0A9P4LJK9</accession>
<name>A0A9P4LJK9_9PLEO</name>
<dbReference type="GO" id="GO:0045493">
    <property type="term" value="P:xylan catabolic process"/>
    <property type="evidence" value="ECO:0007669"/>
    <property type="project" value="UniProtKB-KW"/>
</dbReference>
<feature type="chain" id="PRO_5040482931" description="endo-1,4-beta-xylanase" evidence="11">
    <location>
        <begin position="16"/>
        <end position="228"/>
    </location>
</feature>
<comment type="pathway">
    <text evidence="3">Glycan degradation; xylan degradation.</text>
</comment>
<sequence length="228" mass="25187">MKTITVLTFLPLVAATPTPNTYSKPASAPSLGALAHEAGLLYFGTTIDNAVLNNTHYTSIAFNRSSFTQSHGNVFNYTLGDQIVDASKAARQIRRCHTFLWHNQLPDCKTIWLDTIGPTYIKHAFRLARKYTSPGTKLYYNDYGIERVNNKSLATKALVKGFLEMGVPIDGVGLQAQFTLGRAPGYADLRASQQLFTELGLENVLTELDSTRACVDEEKCVGVTVWDF</sequence>
<evidence type="ECO:0000256" key="6">
    <source>
        <dbReference type="ARBA" id="ARBA00022525"/>
    </source>
</evidence>
<comment type="catalytic activity">
    <reaction evidence="1">
        <text>Endohydrolysis of (1-&gt;4)-beta-D-xylosidic linkages in xylans.</text>
        <dbReference type="EC" id="3.2.1.8"/>
    </reaction>
</comment>
<evidence type="ECO:0000313" key="14">
    <source>
        <dbReference type="Proteomes" id="UP000799777"/>
    </source>
</evidence>
<evidence type="ECO:0000256" key="5">
    <source>
        <dbReference type="ARBA" id="ARBA00012590"/>
    </source>
</evidence>
<feature type="domain" description="GH10" evidence="12">
    <location>
        <begin position="25"/>
        <end position="228"/>
    </location>
</feature>
<evidence type="ECO:0000256" key="3">
    <source>
        <dbReference type="ARBA" id="ARBA00004851"/>
    </source>
</evidence>
<evidence type="ECO:0000256" key="9">
    <source>
        <dbReference type="ARBA" id="ARBA00023277"/>
    </source>
</evidence>
<dbReference type="SUPFAM" id="SSF51445">
    <property type="entry name" value="(Trans)glycosidases"/>
    <property type="match status" value="1"/>
</dbReference>
<evidence type="ECO:0000259" key="12">
    <source>
        <dbReference type="PROSITE" id="PS51760"/>
    </source>
</evidence>
<dbReference type="AlphaFoldDB" id="A0A9P4LJK9"/>
<dbReference type="EMBL" id="ML978202">
    <property type="protein sequence ID" value="KAF2029311.1"/>
    <property type="molecule type" value="Genomic_DNA"/>
</dbReference>
<evidence type="ECO:0000313" key="13">
    <source>
        <dbReference type="EMBL" id="KAF2029311.1"/>
    </source>
</evidence>
<reference evidence="13" key="1">
    <citation type="journal article" date="2020" name="Stud. Mycol.">
        <title>101 Dothideomycetes genomes: a test case for predicting lifestyles and emergence of pathogens.</title>
        <authorList>
            <person name="Haridas S."/>
            <person name="Albert R."/>
            <person name="Binder M."/>
            <person name="Bloem J."/>
            <person name="Labutti K."/>
            <person name="Salamov A."/>
            <person name="Andreopoulos B."/>
            <person name="Baker S."/>
            <person name="Barry K."/>
            <person name="Bills G."/>
            <person name="Bluhm B."/>
            <person name="Cannon C."/>
            <person name="Castanera R."/>
            <person name="Culley D."/>
            <person name="Daum C."/>
            <person name="Ezra D."/>
            <person name="Gonzalez J."/>
            <person name="Henrissat B."/>
            <person name="Kuo A."/>
            <person name="Liang C."/>
            <person name="Lipzen A."/>
            <person name="Lutzoni F."/>
            <person name="Magnuson J."/>
            <person name="Mondo S."/>
            <person name="Nolan M."/>
            <person name="Ohm R."/>
            <person name="Pangilinan J."/>
            <person name="Park H.-J."/>
            <person name="Ramirez L."/>
            <person name="Alfaro M."/>
            <person name="Sun H."/>
            <person name="Tritt A."/>
            <person name="Yoshinaga Y."/>
            <person name="Zwiers L.-H."/>
            <person name="Turgeon B."/>
            <person name="Goodwin S."/>
            <person name="Spatafora J."/>
            <person name="Crous P."/>
            <person name="Grigoriev I."/>
        </authorList>
    </citation>
    <scope>NUCLEOTIDE SEQUENCE</scope>
    <source>
        <strain evidence="13">CBS 110217</strain>
    </source>
</reference>
<dbReference type="GO" id="GO:0005576">
    <property type="term" value="C:extracellular region"/>
    <property type="evidence" value="ECO:0007669"/>
    <property type="project" value="UniProtKB-SubCell"/>
</dbReference>
<dbReference type="Proteomes" id="UP000799777">
    <property type="component" value="Unassembled WGS sequence"/>
</dbReference>
<evidence type="ECO:0000256" key="7">
    <source>
        <dbReference type="ARBA" id="ARBA00022651"/>
    </source>
</evidence>
<dbReference type="PROSITE" id="PS51760">
    <property type="entry name" value="GH10_2"/>
    <property type="match status" value="1"/>
</dbReference>
<dbReference type="InterPro" id="IPR017853">
    <property type="entry name" value="GH"/>
</dbReference>
<dbReference type="InterPro" id="IPR001000">
    <property type="entry name" value="GH10_dom"/>
</dbReference>
<dbReference type="OrthoDB" id="3055998at2759"/>
<keyword evidence="6" id="KW-0964">Secreted</keyword>
<evidence type="ECO:0000256" key="11">
    <source>
        <dbReference type="SAM" id="SignalP"/>
    </source>
</evidence>